<dbReference type="EMBL" id="LCGF01000016">
    <property type="protein sequence ID" value="KKT11298.1"/>
    <property type="molecule type" value="Genomic_DNA"/>
</dbReference>
<dbReference type="PANTHER" id="PTHR40278:SF1">
    <property type="entry name" value="DNA UTILIZATION PROTEIN HOFN"/>
    <property type="match status" value="1"/>
</dbReference>
<gene>
    <name evidence="2" type="ORF">UV89_C0016G0008</name>
</gene>
<dbReference type="AlphaFoldDB" id="A0A0G1END0"/>
<sequence>MENINLIPQEEIQYQAKGKAVKGTTVFFILLTIVALGVSGYLYYAHSDISTKVNDVNSQIESQRAKIKSLSSTEVVVRNLDLKFNSISKVIAERPHYSRLLAELKVRQPEGVRIESMDIKDGIVNYTGDADNYILIANFINSLLNKDFPGGDQELKDLFTEVKLNSVTLDQNKSTVRFFIVINYDTSKIKL</sequence>
<name>A0A0G1END0_UNCKA</name>
<keyword evidence="1" id="KW-1133">Transmembrane helix</keyword>
<proteinExistence type="predicted"/>
<comment type="caution">
    <text evidence="2">The sequence shown here is derived from an EMBL/GenBank/DDBJ whole genome shotgun (WGS) entry which is preliminary data.</text>
</comment>
<evidence type="ECO:0000313" key="3">
    <source>
        <dbReference type="Proteomes" id="UP000033910"/>
    </source>
</evidence>
<dbReference type="Proteomes" id="UP000033910">
    <property type="component" value="Unassembled WGS sequence"/>
</dbReference>
<feature type="transmembrane region" description="Helical" evidence="1">
    <location>
        <begin position="25"/>
        <end position="44"/>
    </location>
</feature>
<keyword evidence="1" id="KW-0472">Membrane</keyword>
<dbReference type="InterPro" id="IPR052534">
    <property type="entry name" value="Extracell_DNA_Util/SecSys_Comp"/>
</dbReference>
<protein>
    <recommendedName>
        <fullName evidence="4">Fimbrial assembly family protein</fullName>
    </recommendedName>
</protein>
<reference evidence="2 3" key="1">
    <citation type="journal article" date="2015" name="Nature">
        <title>rRNA introns, odd ribosomes, and small enigmatic genomes across a large radiation of phyla.</title>
        <authorList>
            <person name="Brown C.T."/>
            <person name="Hug L.A."/>
            <person name="Thomas B.C."/>
            <person name="Sharon I."/>
            <person name="Castelle C.J."/>
            <person name="Singh A."/>
            <person name="Wilkins M.J."/>
            <person name="Williams K.H."/>
            <person name="Banfield J.F."/>
        </authorList>
    </citation>
    <scope>NUCLEOTIDE SEQUENCE [LARGE SCALE GENOMIC DNA]</scope>
</reference>
<evidence type="ECO:0000256" key="1">
    <source>
        <dbReference type="SAM" id="Phobius"/>
    </source>
</evidence>
<evidence type="ECO:0000313" key="2">
    <source>
        <dbReference type="EMBL" id="KKT11298.1"/>
    </source>
</evidence>
<accession>A0A0G1END0</accession>
<keyword evidence="1" id="KW-0812">Transmembrane</keyword>
<evidence type="ECO:0008006" key="4">
    <source>
        <dbReference type="Google" id="ProtNLM"/>
    </source>
</evidence>
<organism evidence="2 3">
    <name type="scientific">candidate division WWE3 bacterium GW2011_GWB2_43_22</name>
    <dbReference type="NCBI Taxonomy" id="1619118"/>
    <lineage>
        <taxon>Bacteria</taxon>
        <taxon>Katanobacteria</taxon>
    </lineage>
</organism>
<dbReference type="PANTHER" id="PTHR40278">
    <property type="entry name" value="DNA UTILIZATION PROTEIN HOFN"/>
    <property type="match status" value="1"/>
</dbReference>